<dbReference type="AlphaFoldDB" id="A0A1M6NV97"/>
<gene>
    <name evidence="2" type="ORF">SAMN02745248_01510</name>
</gene>
<name>A0A1M6NV97_9CLOT</name>
<evidence type="ECO:0000259" key="1">
    <source>
        <dbReference type="Pfam" id="PF13614"/>
    </source>
</evidence>
<reference evidence="2 3" key="1">
    <citation type="submission" date="2016-11" db="EMBL/GenBank/DDBJ databases">
        <authorList>
            <person name="Jaros S."/>
            <person name="Januszkiewicz K."/>
            <person name="Wedrychowicz H."/>
        </authorList>
    </citation>
    <scope>NUCLEOTIDE SEQUENCE [LARGE SCALE GENOMIC DNA]</scope>
    <source>
        <strain evidence="2 3">DSM 3090</strain>
    </source>
</reference>
<dbReference type="InterPro" id="IPR025669">
    <property type="entry name" value="AAA_dom"/>
</dbReference>
<dbReference type="EMBL" id="FRAD01000011">
    <property type="protein sequence ID" value="SHJ99558.1"/>
    <property type="molecule type" value="Genomic_DNA"/>
</dbReference>
<keyword evidence="3" id="KW-1185">Reference proteome</keyword>
<dbReference type="InterPro" id="IPR050678">
    <property type="entry name" value="DNA_Partitioning_ATPase"/>
</dbReference>
<dbReference type="Gene3D" id="3.40.50.300">
    <property type="entry name" value="P-loop containing nucleotide triphosphate hydrolases"/>
    <property type="match status" value="1"/>
</dbReference>
<dbReference type="Proteomes" id="UP000183952">
    <property type="component" value="Unassembled WGS sequence"/>
</dbReference>
<evidence type="ECO:0000313" key="2">
    <source>
        <dbReference type="EMBL" id="SHJ99558.1"/>
    </source>
</evidence>
<dbReference type="InterPro" id="IPR027417">
    <property type="entry name" value="P-loop_NTPase"/>
</dbReference>
<evidence type="ECO:0000313" key="3">
    <source>
        <dbReference type="Proteomes" id="UP000183952"/>
    </source>
</evidence>
<proteinExistence type="predicted"/>
<dbReference type="CDD" id="cd02042">
    <property type="entry name" value="ParAB_family"/>
    <property type="match status" value="1"/>
</dbReference>
<protein>
    <submittedName>
        <fullName evidence="2">Cellulose biosynthesis protein BcsQ</fullName>
    </submittedName>
</protein>
<sequence length="364" mass="41255">MVCYKFYILNNIEGGSRMAKIISLFNHKGGVSKTTTVFNLGWILAEKGNKVLIVDADPQCNLTGVCLSLSDNSEFEDFYLNDKYDNLKKSLTPVFDGQPIPLEPAKCFEFYNKKGLFLLPGHIDFSEFDVSIGIAQELTGSMKIAQNIPGAISQLLRITADKYKFDYILIDMSPSVSATNANLFIQSDYFIVPCSPDYFCNMAISSLSKVIPMWYETYRNIKLHPAFKNAIYKLPDKNPKFLGTILQRYRPRNGGAARSFQQWIDRINANVEGNLVPILTKYNMIIDKNKFKNVSIPEEPYNIINISDFNSLIAQSQKNNVPVFALTDAQIEQSGNVLEKMKNSREEFHQVFSRLADIVIQLTI</sequence>
<dbReference type="Pfam" id="PF13614">
    <property type="entry name" value="AAA_31"/>
    <property type="match status" value="1"/>
</dbReference>
<dbReference type="PANTHER" id="PTHR13696:SF52">
    <property type="entry name" value="PARA FAMILY PROTEIN CT_582"/>
    <property type="match status" value="1"/>
</dbReference>
<dbReference type="PANTHER" id="PTHR13696">
    <property type="entry name" value="P-LOOP CONTAINING NUCLEOSIDE TRIPHOSPHATE HYDROLASE"/>
    <property type="match status" value="1"/>
</dbReference>
<dbReference type="STRING" id="1121331.SAMN02745248_01510"/>
<organism evidence="2 3">
    <name type="scientific">Hathewaya proteolytica DSM 3090</name>
    <dbReference type="NCBI Taxonomy" id="1121331"/>
    <lineage>
        <taxon>Bacteria</taxon>
        <taxon>Bacillati</taxon>
        <taxon>Bacillota</taxon>
        <taxon>Clostridia</taxon>
        <taxon>Eubacteriales</taxon>
        <taxon>Clostridiaceae</taxon>
        <taxon>Hathewaya</taxon>
    </lineage>
</organism>
<feature type="domain" description="AAA" evidence="1">
    <location>
        <begin position="19"/>
        <end position="218"/>
    </location>
</feature>
<dbReference type="SUPFAM" id="SSF52540">
    <property type="entry name" value="P-loop containing nucleoside triphosphate hydrolases"/>
    <property type="match status" value="1"/>
</dbReference>
<accession>A0A1M6NV97</accession>